<dbReference type="PANTHER" id="PTHR31954:SF1">
    <property type="entry name" value="CILIA- AND FLAGELLA-ASSOCIATED PROTEIN 157"/>
    <property type="match status" value="1"/>
</dbReference>
<protein>
    <recommendedName>
        <fullName evidence="3">Cilia- and flagella-associated protein 157</fullName>
    </recommendedName>
</protein>
<reference evidence="8" key="1">
    <citation type="submission" date="2020-04" db="EMBL/GenBank/DDBJ databases">
        <authorList>
            <person name="Neveu A P."/>
        </authorList>
    </citation>
    <scope>NUCLEOTIDE SEQUENCE</scope>
    <source>
        <tissue evidence="8">Whole embryo</tissue>
    </source>
</reference>
<feature type="coiled-coil region" evidence="7">
    <location>
        <begin position="24"/>
        <end position="89"/>
    </location>
</feature>
<organism evidence="8">
    <name type="scientific">Phallusia mammillata</name>
    <dbReference type="NCBI Taxonomy" id="59560"/>
    <lineage>
        <taxon>Eukaryota</taxon>
        <taxon>Metazoa</taxon>
        <taxon>Chordata</taxon>
        <taxon>Tunicata</taxon>
        <taxon>Ascidiacea</taxon>
        <taxon>Phlebobranchia</taxon>
        <taxon>Ascidiidae</taxon>
        <taxon>Phallusia</taxon>
    </lineage>
</organism>
<name>A0A6F9D9B1_9ASCI</name>
<evidence type="ECO:0000256" key="2">
    <source>
        <dbReference type="ARBA" id="ARBA00010841"/>
    </source>
</evidence>
<keyword evidence="4 7" id="KW-0175">Coiled coil</keyword>
<sequence>MQIELLESSQEELAKKNNSNLKVLKMITARARQQELQLEDLESREQEYMQLEEESTQIRQENEQVTDRLERLEEELSRTKQSLSKTTEERDALISGKERLEDVLAAAAMTLQQVSMETAEDEIDTKMRRQTMIERLLLILNSAALLGKAPPPAEFFQQPPKTLMAPLSMVKDVAKTDTSQIPAKEFPHYNLGDLGLVPRPRKLASKQATFASKVAHLSQTTRVGLKPSVTVGKLTPNALQKLDKLPAIVQQNAN</sequence>
<evidence type="ECO:0000256" key="4">
    <source>
        <dbReference type="ARBA" id="ARBA00023054"/>
    </source>
</evidence>
<evidence type="ECO:0000256" key="1">
    <source>
        <dbReference type="ARBA" id="ARBA00004138"/>
    </source>
</evidence>
<dbReference type="InterPro" id="IPR038844">
    <property type="entry name" value="CFAP157"/>
</dbReference>
<keyword evidence="5" id="KW-0969">Cilium</keyword>
<evidence type="ECO:0000256" key="3">
    <source>
        <dbReference type="ARBA" id="ARBA00014087"/>
    </source>
</evidence>
<evidence type="ECO:0000256" key="7">
    <source>
        <dbReference type="SAM" id="Coils"/>
    </source>
</evidence>
<dbReference type="GO" id="GO:0036064">
    <property type="term" value="C:ciliary basal body"/>
    <property type="evidence" value="ECO:0007669"/>
    <property type="project" value="TreeGrafter"/>
</dbReference>
<accession>A0A6F9D9B1</accession>
<gene>
    <name evidence="8" type="primary">Cfap157</name>
</gene>
<comment type="similarity">
    <text evidence="2">Belongs to the CFAP157 family.</text>
</comment>
<keyword evidence="8" id="KW-0282">Flagellum</keyword>
<dbReference type="AlphaFoldDB" id="A0A6F9D9B1"/>
<evidence type="ECO:0000313" key="8">
    <source>
        <dbReference type="EMBL" id="CAB3230149.1"/>
    </source>
</evidence>
<evidence type="ECO:0000256" key="5">
    <source>
        <dbReference type="ARBA" id="ARBA00023069"/>
    </source>
</evidence>
<comment type="subcellular location">
    <subcellularLocation>
        <location evidence="1">Cell projection</location>
        <location evidence="1">Cilium</location>
    </subcellularLocation>
</comment>
<dbReference type="EMBL" id="LR783867">
    <property type="protein sequence ID" value="CAB3230149.1"/>
    <property type="molecule type" value="mRNA"/>
</dbReference>
<dbReference type="GO" id="GO:0008017">
    <property type="term" value="F:microtubule binding"/>
    <property type="evidence" value="ECO:0007669"/>
    <property type="project" value="TreeGrafter"/>
</dbReference>
<evidence type="ECO:0000256" key="6">
    <source>
        <dbReference type="ARBA" id="ARBA00023273"/>
    </source>
</evidence>
<keyword evidence="6" id="KW-0966">Cell projection</keyword>
<proteinExistence type="evidence at transcript level"/>
<dbReference type="PANTHER" id="PTHR31954">
    <property type="entry name" value="CILIA- AND FLAGELLA-ASSOCIATED PROTEIN 157"/>
    <property type="match status" value="1"/>
</dbReference>